<proteinExistence type="predicted"/>
<dbReference type="GO" id="GO:0004725">
    <property type="term" value="F:protein tyrosine phosphatase activity"/>
    <property type="evidence" value="ECO:0007669"/>
    <property type="project" value="UniProtKB-EC"/>
</dbReference>
<keyword evidence="3" id="KW-0904">Protein phosphatase</keyword>
<dbReference type="GO" id="GO:0007165">
    <property type="term" value="P:signal transduction"/>
    <property type="evidence" value="ECO:0007669"/>
    <property type="project" value="TreeGrafter"/>
</dbReference>
<sequence>MMFPADSKLENEINKPDDVPLRKERNFPHLDLSSNTTQPVLVIQSPKTPTLSRKLKAVSLDSDPPKQSTHLDVSRDVFSMPNTPKRQIKQKINCDFDENNLSNFGSNTSISGSQTLKTLPEVMTLQDFSDNRTEPIKFKAKGLLERRGSNASLTIDLGSNSSIAEVKSVPSVKLNPAKSVNNLNLSSFGSDKCTCPKKCEAQSVILERKSSKEFDRRKSQTHMEKCDNCTIYESEPKQADIDTSQMLSEEFKSHLQNIQYLQTAGNVLTIADLRSTCELGRVPKLHKEFWEVPLNLQEKCIVSGSQNRNRYKSVLPNEHSRVHLPGPQSYIHANYIKGPDYTETAYIATQGPMAHTCEAETAYIATQGPMAHTCEDFWEMVWTNKCT</sequence>
<dbReference type="GO" id="GO:0030054">
    <property type="term" value="C:cell junction"/>
    <property type="evidence" value="ECO:0007669"/>
    <property type="project" value="TreeGrafter"/>
</dbReference>
<evidence type="ECO:0000256" key="3">
    <source>
        <dbReference type="ARBA" id="ARBA00022912"/>
    </source>
</evidence>
<dbReference type="Gene3D" id="3.90.190.10">
    <property type="entry name" value="Protein tyrosine phosphatase superfamily"/>
    <property type="match status" value="2"/>
</dbReference>
<dbReference type="PANTHER" id="PTHR46198:SF4">
    <property type="entry name" value="PROTEIN-TYROSINE-PHOSPHATASE"/>
    <property type="match status" value="1"/>
</dbReference>
<dbReference type="GO" id="GO:0019901">
    <property type="term" value="F:protein kinase binding"/>
    <property type="evidence" value="ECO:0007669"/>
    <property type="project" value="TreeGrafter"/>
</dbReference>
<gene>
    <name evidence="6" type="ORF">QE152_g6263</name>
</gene>
<dbReference type="PRINTS" id="PR00700">
    <property type="entry name" value="PRTYPHPHTASE"/>
</dbReference>
<dbReference type="InterPro" id="IPR008356">
    <property type="entry name" value="Tyr_Pase_KIM-con"/>
</dbReference>
<accession>A0AAW1MIL8</accession>
<evidence type="ECO:0000259" key="5">
    <source>
        <dbReference type="PROSITE" id="PS50055"/>
    </source>
</evidence>
<keyword evidence="7" id="KW-1185">Reference proteome</keyword>
<dbReference type="SUPFAM" id="SSF52799">
    <property type="entry name" value="(Phosphotyrosine protein) phosphatases II"/>
    <property type="match status" value="2"/>
</dbReference>
<feature type="compositionally biased region" description="Basic and acidic residues" evidence="4">
    <location>
        <begin position="7"/>
        <end position="21"/>
    </location>
</feature>
<dbReference type="Pfam" id="PF00102">
    <property type="entry name" value="Y_phosphatase"/>
    <property type="match status" value="2"/>
</dbReference>
<dbReference type="GO" id="GO:0005829">
    <property type="term" value="C:cytosol"/>
    <property type="evidence" value="ECO:0007669"/>
    <property type="project" value="TreeGrafter"/>
</dbReference>
<evidence type="ECO:0000256" key="2">
    <source>
        <dbReference type="ARBA" id="ARBA00022801"/>
    </source>
</evidence>
<feature type="region of interest" description="Disordered" evidence="4">
    <location>
        <begin position="1"/>
        <end position="21"/>
    </location>
</feature>
<comment type="caution">
    <text evidence="6">The sequence shown here is derived from an EMBL/GenBank/DDBJ whole genome shotgun (WGS) entry which is preliminary data.</text>
</comment>
<protein>
    <recommendedName>
        <fullName evidence="1">protein-tyrosine-phosphatase</fullName>
        <ecNumber evidence="1">3.1.3.48</ecNumber>
    </recommendedName>
</protein>
<dbReference type="PROSITE" id="PS50055">
    <property type="entry name" value="TYR_PHOSPHATASE_PTP"/>
    <property type="match status" value="1"/>
</dbReference>
<evidence type="ECO:0000313" key="7">
    <source>
        <dbReference type="Proteomes" id="UP001458880"/>
    </source>
</evidence>
<dbReference type="InterPro" id="IPR029021">
    <property type="entry name" value="Prot-tyrosine_phosphatase-like"/>
</dbReference>
<dbReference type="EC" id="3.1.3.48" evidence="1"/>
<organism evidence="6 7">
    <name type="scientific">Popillia japonica</name>
    <name type="common">Japanese beetle</name>
    <dbReference type="NCBI Taxonomy" id="7064"/>
    <lineage>
        <taxon>Eukaryota</taxon>
        <taxon>Metazoa</taxon>
        <taxon>Ecdysozoa</taxon>
        <taxon>Arthropoda</taxon>
        <taxon>Hexapoda</taxon>
        <taxon>Insecta</taxon>
        <taxon>Pterygota</taxon>
        <taxon>Neoptera</taxon>
        <taxon>Endopterygota</taxon>
        <taxon>Coleoptera</taxon>
        <taxon>Polyphaga</taxon>
        <taxon>Scarabaeiformia</taxon>
        <taxon>Scarabaeidae</taxon>
        <taxon>Rutelinae</taxon>
        <taxon>Popillia</taxon>
    </lineage>
</organism>
<evidence type="ECO:0000313" key="6">
    <source>
        <dbReference type="EMBL" id="KAK9746267.1"/>
    </source>
</evidence>
<feature type="domain" description="Tyrosine-protein phosphatase" evidence="5">
    <location>
        <begin position="305"/>
        <end position="387"/>
    </location>
</feature>
<dbReference type="Proteomes" id="UP001458880">
    <property type="component" value="Unassembled WGS sequence"/>
</dbReference>
<dbReference type="EMBL" id="JASPKY010000041">
    <property type="protein sequence ID" value="KAK9746267.1"/>
    <property type="molecule type" value="Genomic_DNA"/>
</dbReference>
<dbReference type="InterPro" id="IPR000242">
    <property type="entry name" value="PTP_cat"/>
</dbReference>
<dbReference type="AlphaFoldDB" id="A0AAW1MIL8"/>
<name>A0AAW1MIL8_POPJA</name>
<reference evidence="6 7" key="1">
    <citation type="journal article" date="2024" name="BMC Genomics">
        <title>De novo assembly and annotation of Popillia japonica's genome with initial clues to its potential as an invasive pest.</title>
        <authorList>
            <person name="Cucini C."/>
            <person name="Boschi S."/>
            <person name="Funari R."/>
            <person name="Cardaioli E."/>
            <person name="Iannotti N."/>
            <person name="Marturano G."/>
            <person name="Paoli F."/>
            <person name="Bruttini M."/>
            <person name="Carapelli A."/>
            <person name="Frati F."/>
            <person name="Nardi F."/>
        </authorList>
    </citation>
    <scope>NUCLEOTIDE SEQUENCE [LARGE SCALE GENOMIC DNA]</scope>
    <source>
        <strain evidence="6">DMR45628</strain>
    </source>
</reference>
<dbReference type="GO" id="GO:0005886">
    <property type="term" value="C:plasma membrane"/>
    <property type="evidence" value="ECO:0007669"/>
    <property type="project" value="TreeGrafter"/>
</dbReference>
<dbReference type="PANTHER" id="PTHR46198">
    <property type="entry name" value="PROTEIN-TYROSINE-PHOSPHATASE"/>
    <property type="match status" value="1"/>
</dbReference>
<keyword evidence="2" id="KW-0378">Hydrolase</keyword>
<evidence type="ECO:0000256" key="1">
    <source>
        <dbReference type="ARBA" id="ARBA00013064"/>
    </source>
</evidence>
<evidence type="ECO:0000256" key="4">
    <source>
        <dbReference type="SAM" id="MobiDB-lite"/>
    </source>
</evidence>